<dbReference type="Gene3D" id="3.90.180.10">
    <property type="entry name" value="Medium-chain alcohol dehydrogenases, catalytic domain"/>
    <property type="match status" value="1"/>
</dbReference>
<protein>
    <submittedName>
        <fullName evidence="4">NADP-dependent oxidoreductase</fullName>
    </submittedName>
</protein>
<dbReference type="Proteomes" id="UP000478836">
    <property type="component" value="Unassembled WGS sequence"/>
</dbReference>
<dbReference type="InterPro" id="IPR020843">
    <property type="entry name" value="ER"/>
</dbReference>
<proteinExistence type="predicted"/>
<evidence type="ECO:0000256" key="2">
    <source>
        <dbReference type="ARBA" id="ARBA00023002"/>
    </source>
</evidence>
<keyword evidence="1" id="KW-0521">NADP</keyword>
<comment type="caution">
    <text evidence="4">The sequence shown here is derived from an EMBL/GenBank/DDBJ whole genome shotgun (WGS) entry which is preliminary data.</text>
</comment>
<dbReference type="InterPro" id="IPR011032">
    <property type="entry name" value="GroES-like_sf"/>
</dbReference>
<keyword evidence="2" id="KW-0560">Oxidoreductase</keyword>
<organism evidence="4 5">
    <name type="scientific">Microbacterium algeriense</name>
    <dbReference type="NCBI Taxonomy" id="2615184"/>
    <lineage>
        <taxon>Bacteria</taxon>
        <taxon>Bacillati</taxon>
        <taxon>Actinomycetota</taxon>
        <taxon>Actinomycetes</taxon>
        <taxon>Micrococcales</taxon>
        <taxon>Microbacteriaceae</taxon>
        <taxon>Microbacterium</taxon>
    </lineage>
</organism>
<dbReference type="EMBL" id="WAAO01000002">
    <property type="protein sequence ID" value="KAB1864878.1"/>
    <property type="molecule type" value="Genomic_DNA"/>
</dbReference>
<dbReference type="PANTHER" id="PTHR48106">
    <property type="entry name" value="QUINONE OXIDOREDUCTASE PIG3-RELATED"/>
    <property type="match status" value="1"/>
</dbReference>
<evidence type="ECO:0000259" key="3">
    <source>
        <dbReference type="SMART" id="SM00829"/>
    </source>
</evidence>
<dbReference type="CDD" id="cd05289">
    <property type="entry name" value="MDR_like_2"/>
    <property type="match status" value="1"/>
</dbReference>
<accession>A0ABQ6V664</accession>
<dbReference type="SUPFAM" id="SSF51735">
    <property type="entry name" value="NAD(P)-binding Rossmann-fold domains"/>
    <property type="match status" value="1"/>
</dbReference>
<dbReference type="Gene3D" id="3.40.50.720">
    <property type="entry name" value="NAD(P)-binding Rossmann-like Domain"/>
    <property type="match status" value="1"/>
</dbReference>
<dbReference type="SUPFAM" id="SSF50129">
    <property type="entry name" value="GroES-like"/>
    <property type="match status" value="1"/>
</dbReference>
<gene>
    <name evidence="4" type="ORF">F6A08_12495</name>
</gene>
<dbReference type="Pfam" id="PF13602">
    <property type="entry name" value="ADH_zinc_N_2"/>
    <property type="match status" value="1"/>
</dbReference>
<dbReference type="InterPro" id="IPR036291">
    <property type="entry name" value="NAD(P)-bd_dom_sf"/>
</dbReference>
<dbReference type="GeneID" id="77477282"/>
<dbReference type="Pfam" id="PF08240">
    <property type="entry name" value="ADH_N"/>
    <property type="match status" value="1"/>
</dbReference>
<evidence type="ECO:0000256" key="1">
    <source>
        <dbReference type="ARBA" id="ARBA00022857"/>
    </source>
</evidence>
<sequence length="322" mass="33420">MSSETAVGTRARTRRWIATSWGGPERWEFVEHDVPAPTAGEVTIRVRAAGVNPADAKHVASARPGVVLPVPIGYEVSGELTAIGPSTRIGSGKAEVGDEVVAFRVSGGYAGELTVPAEKVFAKPSRLTHPEAANLLLVGTTAAEMLAVTGAAPGETVLLHGASGAVGVSVLQQARLRDVHVIGTASPERFDEVRRFGGTPVRYGPGMMDRIRELADAPIVAALDAVGTEEAVDASLALVADRQRIVTIAAPGRAATEGFLAIAGSQPESARFRDEVRGELIALAQSGDLVVPLARTFPLDEAPDAHRLLATGHPGGKIALLP</sequence>
<keyword evidence="5" id="KW-1185">Reference proteome</keyword>
<evidence type="ECO:0000313" key="5">
    <source>
        <dbReference type="Proteomes" id="UP000478836"/>
    </source>
</evidence>
<name>A0ABQ6V664_9MICO</name>
<dbReference type="SMART" id="SM00829">
    <property type="entry name" value="PKS_ER"/>
    <property type="match status" value="1"/>
</dbReference>
<dbReference type="InterPro" id="IPR013154">
    <property type="entry name" value="ADH-like_N"/>
</dbReference>
<dbReference type="RefSeq" id="WP_151459580.1">
    <property type="nucleotide sequence ID" value="NZ_WAAO01000002.1"/>
</dbReference>
<reference evidence="5" key="1">
    <citation type="submission" date="2019-09" db="EMBL/GenBank/DDBJ databases">
        <title>Whole genome sequencing of Microbacterium maritypicum.</title>
        <authorList>
            <person name="Lenchi N."/>
        </authorList>
    </citation>
    <scope>NUCLEOTIDE SEQUENCE [LARGE SCALE GENOMIC DNA]</scope>
    <source>
        <strain evidence="5">G1</strain>
    </source>
</reference>
<evidence type="ECO:0000313" key="4">
    <source>
        <dbReference type="EMBL" id="KAB1864878.1"/>
    </source>
</evidence>
<feature type="domain" description="Enoyl reductase (ER)" evidence="3">
    <location>
        <begin position="22"/>
        <end position="320"/>
    </location>
</feature>